<proteinExistence type="inferred from homology"/>
<evidence type="ECO:0000313" key="7">
    <source>
        <dbReference type="Proteomes" id="UP000093592"/>
    </source>
</evidence>
<dbReference type="GO" id="GO:0051213">
    <property type="term" value="F:dioxygenase activity"/>
    <property type="evidence" value="ECO:0007669"/>
    <property type="project" value="UniProtKB-KW"/>
</dbReference>
<feature type="binding site" evidence="2">
    <location>
        <position position="62"/>
    </location>
    <ligand>
        <name>Fe cation</name>
        <dbReference type="ChEBI" id="CHEBI:24875"/>
    </ligand>
</feature>
<comment type="similarity">
    <text evidence="1 3">Belongs to the pirin family.</text>
</comment>
<evidence type="ECO:0000259" key="4">
    <source>
        <dbReference type="Pfam" id="PF02678"/>
    </source>
</evidence>
<dbReference type="OrthoDB" id="321327at2"/>
<dbReference type="InterPro" id="IPR014710">
    <property type="entry name" value="RmlC-like_jellyroll"/>
</dbReference>
<feature type="binding site" evidence="2">
    <location>
        <position position="104"/>
    </location>
    <ligand>
        <name>Fe cation</name>
        <dbReference type="ChEBI" id="CHEBI:24875"/>
    </ligand>
</feature>
<evidence type="ECO:0000313" key="6">
    <source>
        <dbReference type="EMBL" id="OBI45983.1"/>
    </source>
</evidence>
<comment type="caution">
    <text evidence="6">The sequence shown here is derived from an EMBL/GenBank/DDBJ whole genome shotgun (WGS) entry which is preliminary data.</text>
</comment>
<dbReference type="RefSeq" id="WP_065014802.1">
    <property type="nucleotide sequence ID" value="NZ_LZKJ01000116.1"/>
</dbReference>
<dbReference type="InterPro" id="IPR003829">
    <property type="entry name" value="Pirin_N_dom"/>
</dbReference>
<reference evidence="7" key="1">
    <citation type="submission" date="2016-06" db="EMBL/GenBank/DDBJ databases">
        <authorList>
            <person name="Sutton G."/>
            <person name="Brinkac L."/>
            <person name="Sanka R."/>
            <person name="Adams M."/>
            <person name="Lau E."/>
            <person name="Sam S."/>
            <person name="Sreng N."/>
            <person name="Him V."/>
            <person name="Kerleguer A."/>
            <person name="Cheng S."/>
        </authorList>
    </citation>
    <scope>NUCLEOTIDE SEQUENCE [LARGE SCALE GENOMIC DNA]</scope>
    <source>
        <strain evidence="7">E861</strain>
    </source>
</reference>
<protein>
    <submittedName>
        <fullName evidence="6">Quercetin 2,3-dioxygenase</fullName>
    </submittedName>
</protein>
<dbReference type="InterPro" id="IPR041602">
    <property type="entry name" value="Quercetinase_C"/>
</dbReference>
<organism evidence="6 7">
    <name type="scientific">Mycobacterium kyorinense</name>
    <dbReference type="NCBI Taxonomy" id="487514"/>
    <lineage>
        <taxon>Bacteria</taxon>
        <taxon>Bacillati</taxon>
        <taxon>Actinomycetota</taxon>
        <taxon>Actinomycetes</taxon>
        <taxon>Mycobacteriales</taxon>
        <taxon>Mycobacteriaceae</taxon>
        <taxon>Mycobacterium</taxon>
    </lineage>
</organism>
<keyword evidence="2" id="KW-0408">Iron</keyword>
<dbReference type="CDD" id="cd02910">
    <property type="entry name" value="cupin_Yhhw_N"/>
    <property type="match status" value="1"/>
</dbReference>
<keyword evidence="2" id="KW-0479">Metal-binding</keyword>
<evidence type="ECO:0000256" key="2">
    <source>
        <dbReference type="PIRSR" id="PIRSR006232-1"/>
    </source>
</evidence>
<dbReference type="InterPro" id="IPR011051">
    <property type="entry name" value="RmlC_Cupin_sf"/>
</dbReference>
<dbReference type="Gene3D" id="2.60.120.10">
    <property type="entry name" value="Jelly Rolls"/>
    <property type="match status" value="2"/>
</dbReference>
<keyword evidence="6" id="KW-0560">Oxidoreductase</keyword>
<dbReference type="EMBL" id="LZKJ01000116">
    <property type="protein sequence ID" value="OBI45983.1"/>
    <property type="molecule type" value="Genomic_DNA"/>
</dbReference>
<dbReference type="GO" id="GO:0046872">
    <property type="term" value="F:metal ion binding"/>
    <property type="evidence" value="ECO:0007669"/>
    <property type="project" value="UniProtKB-KW"/>
</dbReference>
<feature type="domain" description="Quercetin 2,3-dioxygenase C-terminal cupin" evidence="5">
    <location>
        <begin position="156"/>
        <end position="235"/>
    </location>
</feature>
<evidence type="ECO:0000256" key="1">
    <source>
        <dbReference type="ARBA" id="ARBA00008416"/>
    </source>
</evidence>
<feature type="binding site" evidence="2">
    <location>
        <position position="106"/>
    </location>
    <ligand>
        <name>Fe cation</name>
        <dbReference type="ChEBI" id="CHEBI:24875"/>
    </ligand>
</feature>
<name>A0A1A2Z8K5_9MYCO</name>
<dbReference type="InterPro" id="IPR012093">
    <property type="entry name" value="Pirin"/>
</dbReference>
<accession>A0A1A2Z8K5</accession>
<dbReference type="PANTHER" id="PTHR43212:SF3">
    <property type="entry name" value="QUERCETIN 2,3-DIOXYGENASE"/>
    <property type="match status" value="1"/>
</dbReference>
<dbReference type="SUPFAM" id="SSF51182">
    <property type="entry name" value="RmlC-like cupins"/>
    <property type="match status" value="1"/>
</dbReference>
<dbReference type="PANTHER" id="PTHR43212">
    <property type="entry name" value="QUERCETIN 2,3-DIOXYGENASE"/>
    <property type="match status" value="1"/>
</dbReference>
<evidence type="ECO:0000256" key="3">
    <source>
        <dbReference type="RuleBase" id="RU003457"/>
    </source>
</evidence>
<keyword evidence="6" id="KW-0223">Dioxygenase</keyword>
<dbReference type="PIRSF" id="PIRSF006232">
    <property type="entry name" value="Pirin"/>
    <property type="match status" value="1"/>
</dbReference>
<dbReference type="Pfam" id="PF02678">
    <property type="entry name" value="Pirin"/>
    <property type="match status" value="1"/>
</dbReference>
<dbReference type="Proteomes" id="UP000093592">
    <property type="component" value="Unassembled WGS sequence"/>
</dbReference>
<feature type="binding site" evidence="2">
    <location>
        <position position="60"/>
    </location>
    <ligand>
        <name>Fe cation</name>
        <dbReference type="ChEBI" id="CHEBI:24875"/>
    </ligand>
</feature>
<sequence length="241" mass="25769">MPATVDIRRAQDRAVTKTSWLNSRHSFSFGDHYDPDNTHHGVLLVNNDDVVEPGSGFDMHPHRDMEIVTWVLDGVLAHRDSAGNSGVVHPGLAQRMSAGSGIMHSEKNDSPSEPVHFVQMWVTPDQSGGAPGYQQEEVSEKLLTGSLVTIASGIPGHDAAITIGNRSAALHGARLRPGEAVELPSAPYVHLFAARGSVDVEGLGEVLDGDAVRFTDSDGRRLTAGEPSEILVWEMRTGLGG</sequence>
<dbReference type="AlphaFoldDB" id="A0A1A2Z8K5"/>
<evidence type="ECO:0000259" key="5">
    <source>
        <dbReference type="Pfam" id="PF17954"/>
    </source>
</evidence>
<dbReference type="Pfam" id="PF17954">
    <property type="entry name" value="Pirin_C_2"/>
    <property type="match status" value="1"/>
</dbReference>
<gene>
    <name evidence="6" type="ORF">A5707_22735</name>
</gene>
<feature type="domain" description="Pirin N-terminal" evidence="4">
    <location>
        <begin position="12"/>
        <end position="122"/>
    </location>
</feature>
<comment type="cofactor">
    <cofactor evidence="2">
        <name>Fe cation</name>
        <dbReference type="ChEBI" id="CHEBI:24875"/>
    </cofactor>
    <text evidence="2">Binds 1 Fe cation per subunit.</text>
</comment>